<keyword evidence="1" id="KW-0175">Coiled coil</keyword>
<name>A0A7X3FGV6_9BACL</name>
<dbReference type="GO" id="GO:0032259">
    <property type="term" value="P:methylation"/>
    <property type="evidence" value="ECO:0007669"/>
    <property type="project" value="UniProtKB-KW"/>
</dbReference>
<organism evidence="2 3">
    <name type="scientific">Paenibacillus lutrae</name>
    <dbReference type="NCBI Taxonomy" id="2078573"/>
    <lineage>
        <taxon>Bacteria</taxon>
        <taxon>Bacillati</taxon>
        <taxon>Bacillota</taxon>
        <taxon>Bacilli</taxon>
        <taxon>Bacillales</taxon>
        <taxon>Paenibacillaceae</taxon>
        <taxon>Paenibacillus</taxon>
    </lineage>
</organism>
<proteinExistence type="predicted"/>
<dbReference type="Gene3D" id="1.10.287.1890">
    <property type="match status" value="1"/>
</dbReference>
<dbReference type="RefSeq" id="WP_157334383.1">
    <property type="nucleotide sequence ID" value="NZ_RHLK01000003.1"/>
</dbReference>
<evidence type="ECO:0000313" key="2">
    <source>
        <dbReference type="EMBL" id="MVO99410.1"/>
    </source>
</evidence>
<dbReference type="InterPro" id="IPR029063">
    <property type="entry name" value="SAM-dependent_MTases_sf"/>
</dbReference>
<comment type="caution">
    <text evidence="2">The sequence shown here is derived from an EMBL/GenBank/DDBJ whole genome shotgun (WGS) entry which is preliminary data.</text>
</comment>
<dbReference type="PANTHER" id="PTHR38451:SF1">
    <property type="entry name" value="TRNA (ADENINE(22)-N(1))-METHYLTRANSFERASE"/>
    <property type="match status" value="1"/>
</dbReference>
<dbReference type="SUPFAM" id="SSF53335">
    <property type="entry name" value="S-adenosyl-L-methionine-dependent methyltransferases"/>
    <property type="match status" value="1"/>
</dbReference>
<dbReference type="InterPro" id="IPR006901">
    <property type="entry name" value="TrmK"/>
</dbReference>
<dbReference type="PIRSF" id="PIRSF018637">
    <property type="entry name" value="TrmK"/>
    <property type="match status" value="1"/>
</dbReference>
<dbReference type="EMBL" id="RHLK01000003">
    <property type="protein sequence ID" value="MVO99410.1"/>
    <property type="molecule type" value="Genomic_DNA"/>
</dbReference>
<reference evidence="2 3" key="1">
    <citation type="journal article" date="2019" name="Microorganisms">
        <title>Paenibacillus lutrae sp. nov., A Chitinolytic Species Isolated from A River Otter in Castril Natural Park, Granada, Spain.</title>
        <authorList>
            <person name="Rodriguez M."/>
            <person name="Reina J.C."/>
            <person name="Bejar V."/>
            <person name="Llamas I."/>
        </authorList>
    </citation>
    <scope>NUCLEOTIDE SEQUENCE [LARGE SCALE GENOMIC DNA]</scope>
    <source>
        <strain evidence="2 3">N10</strain>
    </source>
</reference>
<keyword evidence="3" id="KW-1185">Reference proteome</keyword>
<sequence>MVKLSKRLLTIANIVPEGARLADIGSDHALLPTYLVQQGRVPFAVAGEVNKGPKEAAERQVRDAGLTGRIEVRLGNGLAVLQPGEIDAVSIAGMGGALIASILDAGQEKLQSVQTLILQPNVGEDLVRRWLRQHGWHLAAETILEEDGKIYEVLTAVRMEAEHRSDVPLYAERTVEETTLRLTEETLLRMGPYLIREPKDAWFRKWEYELDKLDMIRKQLERSTSESADDKRAELEVEKNRIREVLTCLRKDRP</sequence>
<keyword evidence="2" id="KW-0808">Transferase</keyword>
<dbReference type="OrthoDB" id="5881184at2"/>
<dbReference type="AlphaFoldDB" id="A0A7X3FGV6"/>
<accession>A0A7X3FGV6</accession>
<dbReference type="GO" id="GO:0160105">
    <property type="term" value="F:tRNA (adenine(22)-N1)-methyltransferase activity"/>
    <property type="evidence" value="ECO:0007669"/>
    <property type="project" value="InterPro"/>
</dbReference>
<evidence type="ECO:0000256" key="1">
    <source>
        <dbReference type="SAM" id="Coils"/>
    </source>
</evidence>
<protein>
    <submittedName>
        <fullName evidence="2">tRNA (Adenine-N(1))-methyltransferase</fullName>
    </submittedName>
</protein>
<dbReference type="Proteomes" id="UP000490800">
    <property type="component" value="Unassembled WGS sequence"/>
</dbReference>
<keyword evidence="2" id="KW-0489">Methyltransferase</keyword>
<evidence type="ECO:0000313" key="3">
    <source>
        <dbReference type="Proteomes" id="UP000490800"/>
    </source>
</evidence>
<dbReference type="Gene3D" id="3.40.50.150">
    <property type="entry name" value="Vaccinia Virus protein VP39"/>
    <property type="match status" value="1"/>
</dbReference>
<feature type="coiled-coil region" evidence="1">
    <location>
        <begin position="225"/>
        <end position="252"/>
    </location>
</feature>
<gene>
    <name evidence="2" type="ORF">EDM21_07700</name>
</gene>
<dbReference type="PANTHER" id="PTHR38451">
    <property type="entry name" value="TRNA (ADENINE(22)-N(1))-METHYLTRANSFERASE"/>
    <property type="match status" value="1"/>
</dbReference>
<dbReference type="Pfam" id="PF04816">
    <property type="entry name" value="TrmK"/>
    <property type="match status" value="1"/>
</dbReference>